<name>A0A813DAC5_POLGL</name>
<evidence type="ECO:0000313" key="2">
    <source>
        <dbReference type="EMBL" id="CAE8582805.1"/>
    </source>
</evidence>
<keyword evidence="3" id="KW-1185">Reference proteome</keyword>
<feature type="non-terminal residue" evidence="2">
    <location>
        <position position="80"/>
    </location>
</feature>
<dbReference type="AlphaFoldDB" id="A0A813DAC5"/>
<feature type="region of interest" description="Disordered" evidence="1">
    <location>
        <begin position="47"/>
        <end position="69"/>
    </location>
</feature>
<reference evidence="2" key="1">
    <citation type="submission" date="2021-02" db="EMBL/GenBank/DDBJ databases">
        <authorList>
            <person name="Dougan E. K."/>
            <person name="Rhodes N."/>
            <person name="Thang M."/>
            <person name="Chan C."/>
        </authorList>
    </citation>
    <scope>NUCLEOTIDE SEQUENCE</scope>
</reference>
<accession>A0A813DAC5</accession>
<comment type="caution">
    <text evidence="2">The sequence shown here is derived from an EMBL/GenBank/DDBJ whole genome shotgun (WGS) entry which is preliminary data.</text>
</comment>
<sequence>HSHLMEPSVRKLETNLMVDLMLDLDFKHVFAQVFTRLYRELVLNRAAKQPPASEPMAPTEEGNQDTNELGDFTCQIFTRQ</sequence>
<proteinExistence type="predicted"/>
<feature type="non-terminal residue" evidence="2">
    <location>
        <position position="1"/>
    </location>
</feature>
<protein>
    <submittedName>
        <fullName evidence="2">Uncharacterized protein</fullName>
    </submittedName>
</protein>
<evidence type="ECO:0000256" key="1">
    <source>
        <dbReference type="SAM" id="MobiDB-lite"/>
    </source>
</evidence>
<dbReference type="OrthoDB" id="424702at2759"/>
<evidence type="ECO:0000313" key="3">
    <source>
        <dbReference type="Proteomes" id="UP000654075"/>
    </source>
</evidence>
<gene>
    <name evidence="2" type="ORF">PGLA1383_LOCUS1796</name>
</gene>
<dbReference type="Proteomes" id="UP000654075">
    <property type="component" value="Unassembled WGS sequence"/>
</dbReference>
<organism evidence="2 3">
    <name type="scientific">Polarella glacialis</name>
    <name type="common">Dinoflagellate</name>
    <dbReference type="NCBI Taxonomy" id="89957"/>
    <lineage>
        <taxon>Eukaryota</taxon>
        <taxon>Sar</taxon>
        <taxon>Alveolata</taxon>
        <taxon>Dinophyceae</taxon>
        <taxon>Suessiales</taxon>
        <taxon>Suessiaceae</taxon>
        <taxon>Polarella</taxon>
    </lineage>
</organism>
<dbReference type="EMBL" id="CAJNNV010000500">
    <property type="protein sequence ID" value="CAE8582805.1"/>
    <property type="molecule type" value="Genomic_DNA"/>
</dbReference>